<dbReference type="CDD" id="cd04465">
    <property type="entry name" value="S1_RPS1_repeat_ec2_hs2"/>
    <property type="match status" value="1"/>
</dbReference>
<organism evidence="6">
    <name type="scientific">uncultured bacterium</name>
    <name type="common">gcode 4</name>
    <dbReference type="NCBI Taxonomy" id="1234023"/>
    <lineage>
        <taxon>Bacteria</taxon>
        <taxon>environmental samples</taxon>
    </lineage>
</organism>
<dbReference type="SUPFAM" id="SSF50249">
    <property type="entry name" value="Nucleic acid-binding proteins"/>
    <property type="match status" value="4"/>
</dbReference>
<feature type="domain" description="S1 motif" evidence="5">
    <location>
        <begin position="108"/>
        <end position="186"/>
    </location>
</feature>
<keyword evidence="2" id="KW-0689">Ribosomal protein</keyword>
<dbReference type="AlphaFoldDB" id="K1XZU4"/>
<dbReference type="Pfam" id="PF00575">
    <property type="entry name" value="S1"/>
    <property type="match status" value="3"/>
</dbReference>
<dbReference type="GO" id="GO:0006412">
    <property type="term" value="P:translation"/>
    <property type="evidence" value="ECO:0007669"/>
    <property type="project" value="TreeGrafter"/>
</dbReference>
<dbReference type="GO" id="GO:0003729">
    <property type="term" value="F:mRNA binding"/>
    <property type="evidence" value="ECO:0007669"/>
    <property type="project" value="TreeGrafter"/>
</dbReference>
<feature type="domain" description="S1 motif" evidence="5">
    <location>
        <begin position="286"/>
        <end position="355"/>
    </location>
</feature>
<feature type="region of interest" description="Disordered" evidence="4">
    <location>
        <begin position="365"/>
        <end position="397"/>
    </location>
</feature>
<keyword evidence="3" id="KW-0687">Ribonucleoprotein</keyword>
<sequence>MSKTEDFGIALKDSAPINTPNMGMLVSGTVISASQKMILVDLNGQFTGVISGSHMTSSTEDSSMIKAGDLVDAIVIGDDKDSGLFMLSLRKASQIKLIAKLHSNFDTKEIITVIPNEANKGGLLIDLDGIKGFIPVSQLTPMNYPRVEGANPEKILEHLGRLVGKPFKVRVINVDQDGKKIIFSEKAALEEARGESLKKLKIGDTVDGSVSGILTYGLFITFNGLEGLVHVSEIDWGHVSDPSKFAKVGDKVRVQVIGIDADKISLSMKRLKANPWQVLAEKYKINDIIEAPVMRISQFGIFLALDGGISGLIHLSEISHTMVKDVAEYAKVGENVKAKIITFDPIAKRIGLSMKALEEAPVVVATPDSAKEEKKEKKAPKKKTEKTEEAPAEVVAE</sequence>
<accession>K1XZU4</accession>
<dbReference type="PANTHER" id="PTHR10724">
    <property type="entry name" value="30S RIBOSOMAL PROTEIN S1"/>
    <property type="match status" value="1"/>
</dbReference>
<dbReference type="SMART" id="SM00316">
    <property type="entry name" value="S1"/>
    <property type="match status" value="4"/>
</dbReference>
<feature type="domain" description="S1 motif" evidence="5">
    <location>
        <begin position="203"/>
        <end position="269"/>
    </location>
</feature>
<evidence type="ECO:0000256" key="4">
    <source>
        <dbReference type="SAM" id="MobiDB-lite"/>
    </source>
</evidence>
<dbReference type="GO" id="GO:0003735">
    <property type="term" value="F:structural constituent of ribosome"/>
    <property type="evidence" value="ECO:0007669"/>
    <property type="project" value="TreeGrafter"/>
</dbReference>
<feature type="domain" description="S1 motif" evidence="5">
    <location>
        <begin position="23"/>
        <end position="90"/>
    </location>
</feature>
<evidence type="ECO:0000259" key="5">
    <source>
        <dbReference type="PROSITE" id="PS50126"/>
    </source>
</evidence>
<reference evidence="6" key="1">
    <citation type="journal article" date="2012" name="Science">
        <title>Fermentation, hydrogen, and sulfur metabolism in multiple uncultivated bacterial phyla.</title>
        <authorList>
            <person name="Wrighton K.C."/>
            <person name="Thomas B.C."/>
            <person name="Sharon I."/>
            <person name="Miller C.S."/>
            <person name="Castelle C.J."/>
            <person name="VerBerkmoes N.C."/>
            <person name="Wilkins M.J."/>
            <person name="Hettich R.L."/>
            <person name="Lipton M.S."/>
            <person name="Williams K.H."/>
            <person name="Long P.E."/>
            <person name="Banfield J.F."/>
        </authorList>
    </citation>
    <scope>NUCLEOTIDE SEQUENCE [LARGE SCALE GENOMIC DNA]</scope>
</reference>
<protein>
    <submittedName>
        <fullName evidence="6">RNA binding S1 protein</fullName>
    </submittedName>
</protein>
<proteinExistence type="inferred from homology"/>
<dbReference type="InterPro" id="IPR050437">
    <property type="entry name" value="Ribos_protein_bS1-like"/>
</dbReference>
<name>K1XZU4_9BACT</name>
<gene>
    <name evidence="6" type="ORF">ACD_78C00042G0003</name>
</gene>
<evidence type="ECO:0000256" key="3">
    <source>
        <dbReference type="ARBA" id="ARBA00023274"/>
    </source>
</evidence>
<dbReference type="InterPro" id="IPR012340">
    <property type="entry name" value="NA-bd_OB-fold"/>
</dbReference>
<dbReference type="InterPro" id="IPR003029">
    <property type="entry name" value="S1_domain"/>
</dbReference>
<dbReference type="EMBL" id="AMFJ01034042">
    <property type="protein sequence ID" value="EKD30481.1"/>
    <property type="molecule type" value="Genomic_DNA"/>
</dbReference>
<comment type="caution">
    <text evidence="6">The sequence shown here is derived from an EMBL/GenBank/DDBJ whole genome shotgun (WGS) entry which is preliminary data.</text>
</comment>
<dbReference type="Gene3D" id="2.40.50.140">
    <property type="entry name" value="Nucleic acid-binding proteins"/>
    <property type="match status" value="4"/>
</dbReference>
<evidence type="ECO:0000256" key="2">
    <source>
        <dbReference type="ARBA" id="ARBA00022980"/>
    </source>
</evidence>
<dbReference type="PANTHER" id="PTHR10724:SF7">
    <property type="entry name" value="SMALL RIBOSOMAL SUBUNIT PROTEIN BS1C"/>
    <property type="match status" value="1"/>
</dbReference>
<dbReference type="InterPro" id="IPR035104">
    <property type="entry name" value="Ribosomal_protein_S1-like"/>
</dbReference>
<evidence type="ECO:0000256" key="1">
    <source>
        <dbReference type="ARBA" id="ARBA00006767"/>
    </source>
</evidence>
<evidence type="ECO:0000313" key="6">
    <source>
        <dbReference type="EMBL" id="EKD30481.1"/>
    </source>
</evidence>
<dbReference type="PROSITE" id="PS50126">
    <property type="entry name" value="S1"/>
    <property type="match status" value="4"/>
</dbReference>
<dbReference type="PRINTS" id="PR00681">
    <property type="entry name" value="RIBOSOMALS1"/>
</dbReference>
<comment type="similarity">
    <text evidence="1">Belongs to the bacterial ribosomal protein bS1 family.</text>
</comment>